<dbReference type="EMBL" id="CAUOFW020003203">
    <property type="protein sequence ID" value="CAK9158564.1"/>
    <property type="molecule type" value="Genomic_DNA"/>
</dbReference>
<evidence type="ECO:0000313" key="3">
    <source>
        <dbReference type="Proteomes" id="UP001642360"/>
    </source>
</evidence>
<gene>
    <name evidence="2" type="ORF">ILEXP_LOCUS27215</name>
</gene>
<feature type="region of interest" description="Disordered" evidence="1">
    <location>
        <begin position="1"/>
        <end position="31"/>
    </location>
</feature>
<feature type="region of interest" description="Disordered" evidence="1">
    <location>
        <begin position="86"/>
        <end position="108"/>
    </location>
</feature>
<comment type="caution">
    <text evidence="2">The sequence shown here is derived from an EMBL/GenBank/DDBJ whole genome shotgun (WGS) entry which is preliminary data.</text>
</comment>
<feature type="compositionally biased region" description="Basic and acidic residues" evidence="1">
    <location>
        <begin position="1"/>
        <end position="11"/>
    </location>
</feature>
<keyword evidence="3" id="KW-1185">Reference proteome</keyword>
<dbReference type="Proteomes" id="UP001642360">
    <property type="component" value="Unassembled WGS sequence"/>
</dbReference>
<name>A0ABC8SN03_9AQUA</name>
<reference evidence="2 3" key="1">
    <citation type="submission" date="2024-02" db="EMBL/GenBank/DDBJ databases">
        <authorList>
            <person name="Vignale AGUSTIN F."/>
            <person name="Sosa J E."/>
            <person name="Modenutti C."/>
        </authorList>
    </citation>
    <scope>NUCLEOTIDE SEQUENCE [LARGE SCALE GENOMIC DNA]</scope>
</reference>
<organism evidence="2 3">
    <name type="scientific">Ilex paraguariensis</name>
    <name type="common">yerba mate</name>
    <dbReference type="NCBI Taxonomy" id="185542"/>
    <lineage>
        <taxon>Eukaryota</taxon>
        <taxon>Viridiplantae</taxon>
        <taxon>Streptophyta</taxon>
        <taxon>Embryophyta</taxon>
        <taxon>Tracheophyta</taxon>
        <taxon>Spermatophyta</taxon>
        <taxon>Magnoliopsida</taxon>
        <taxon>eudicotyledons</taxon>
        <taxon>Gunneridae</taxon>
        <taxon>Pentapetalae</taxon>
        <taxon>asterids</taxon>
        <taxon>campanulids</taxon>
        <taxon>Aquifoliales</taxon>
        <taxon>Aquifoliaceae</taxon>
        <taxon>Ilex</taxon>
    </lineage>
</organism>
<feature type="compositionally biased region" description="Polar residues" evidence="1">
    <location>
        <begin position="95"/>
        <end position="105"/>
    </location>
</feature>
<accession>A0ABC8SN03</accession>
<protein>
    <submittedName>
        <fullName evidence="2">Uncharacterized protein</fullName>
    </submittedName>
</protein>
<evidence type="ECO:0000313" key="2">
    <source>
        <dbReference type="EMBL" id="CAK9158564.1"/>
    </source>
</evidence>
<dbReference type="AlphaFoldDB" id="A0ABC8SN03"/>
<evidence type="ECO:0000256" key="1">
    <source>
        <dbReference type="SAM" id="MobiDB-lite"/>
    </source>
</evidence>
<sequence length="124" mass="13618">MILEKGDHSGKDVPTIELDPQDLDKELDGGVSTSPIAFAEQNESSLGIDHVVHPLTDPNVREYNQEKQNKDLTWDFQQTPRVHSSLNTADKFGSDHSTSQVATDHSNLHCESTPLIPINAATTT</sequence>
<proteinExistence type="predicted"/>